<dbReference type="HOGENOM" id="CLU_1129735_0_0_1"/>
<dbReference type="KEGG" id="mtm:MYCTH_2309625"/>
<dbReference type="VEuPathDB" id="FungiDB:MYCTH_2309625"/>
<accession>G2QJ08</accession>
<sequence>MAANHFYDIQEAAALKISKIADKGDNYAYEDVVWHAWEKIPRPYFPERGATATAPRYSIEREAYRGSARDPPEHKPDVIVVRIHNVQQAAGQRPTAIERDILWIECKAPTHLKPHGWHNVLGEAVTRLNAAHPDREVFLILAIGMKWMPFMWDPFNPFPRGQGLKMLKDNGQPWDDEIDGRIRPVNMPNQRHVNGRIIDTTRAFTLNYWDADANGNIIHLAELQLLEALFNNIQGRIFNGANPANF</sequence>
<evidence type="ECO:0008006" key="3">
    <source>
        <dbReference type="Google" id="ProtNLM"/>
    </source>
</evidence>
<dbReference type="GeneID" id="11511432"/>
<dbReference type="STRING" id="573729.G2QJ08"/>
<reference evidence="1 2" key="1">
    <citation type="journal article" date="2011" name="Nat. Biotechnol.">
        <title>Comparative genomic analysis of the thermophilic biomass-degrading fungi Myceliophthora thermophila and Thielavia terrestris.</title>
        <authorList>
            <person name="Berka R.M."/>
            <person name="Grigoriev I.V."/>
            <person name="Otillar R."/>
            <person name="Salamov A."/>
            <person name="Grimwood J."/>
            <person name="Reid I."/>
            <person name="Ishmael N."/>
            <person name="John T."/>
            <person name="Darmond C."/>
            <person name="Moisan M.-C."/>
            <person name="Henrissat B."/>
            <person name="Coutinho P.M."/>
            <person name="Lombard V."/>
            <person name="Natvig D.O."/>
            <person name="Lindquist E."/>
            <person name="Schmutz J."/>
            <person name="Lucas S."/>
            <person name="Harris P."/>
            <person name="Powlowski J."/>
            <person name="Bellemare A."/>
            <person name="Taylor D."/>
            <person name="Butler G."/>
            <person name="de Vries R.P."/>
            <person name="Allijn I.E."/>
            <person name="van den Brink J."/>
            <person name="Ushinsky S."/>
            <person name="Storms R."/>
            <person name="Powell A.J."/>
            <person name="Paulsen I.T."/>
            <person name="Elbourne L.D.H."/>
            <person name="Baker S.E."/>
            <person name="Magnuson J."/>
            <person name="LaBoissiere S."/>
            <person name="Clutterbuck A.J."/>
            <person name="Martinez D."/>
            <person name="Wogulis M."/>
            <person name="de Leon A.L."/>
            <person name="Rey M.W."/>
            <person name="Tsang A."/>
        </authorList>
    </citation>
    <scope>NUCLEOTIDE SEQUENCE [LARGE SCALE GENOMIC DNA]</scope>
    <source>
        <strain evidence="2">ATCC 42464 / BCRC 31852 / DSM 1799</strain>
    </source>
</reference>
<proteinExistence type="predicted"/>
<keyword evidence="2" id="KW-1185">Reference proteome</keyword>
<evidence type="ECO:0000313" key="1">
    <source>
        <dbReference type="EMBL" id="AEO60427.1"/>
    </source>
</evidence>
<dbReference type="OrthoDB" id="5240244at2759"/>
<dbReference type="AlphaFoldDB" id="G2QJ08"/>
<dbReference type="RefSeq" id="XP_003665672.1">
    <property type="nucleotide sequence ID" value="XM_003665624.1"/>
</dbReference>
<dbReference type="Proteomes" id="UP000007322">
    <property type="component" value="Chromosome 5"/>
</dbReference>
<evidence type="ECO:0000313" key="2">
    <source>
        <dbReference type="Proteomes" id="UP000007322"/>
    </source>
</evidence>
<name>G2QJ08_THET4</name>
<dbReference type="EMBL" id="CP003006">
    <property type="protein sequence ID" value="AEO60427.1"/>
    <property type="molecule type" value="Genomic_DNA"/>
</dbReference>
<gene>
    <name evidence="1" type="ORF">MYCTH_2309625</name>
</gene>
<dbReference type="InParanoid" id="G2QJ08"/>
<protein>
    <recommendedName>
        <fullName evidence="3">Fungal-type protein kinase domain-containing protein</fullName>
    </recommendedName>
</protein>
<organism evidence="1 2">
    <name type="scientific">Thermothelomyces thermophilus (strain ATCC 42464 / BCRC 31852 / DSM 1799)</name>
    <name type="common">Sporotrichum thermophile</name>
    <dbReference type="NCBI Taxonomy" id="573729"/>
    <lineage>
        <taxon>Eukaryota</taxon>
        <taxon>Fungi</taxon>
        <taxon>Dikarya</taxon>
        <taxon>Ascomycota</taxon>
        <taxon>Pezizomycotina</taxon>
        <taxon>Sordariomycetes</taxon>
        <taxon>Sordariomycetidae</taxon>
        <taxon>Sordariales</taxon>
        <taxon>Chaetomiaceae</taxon>
        <taxon>Thermothelomyces</taxon>
    </lineage>
</organism>